<accession>A0ABD1CIA3</accession>
<keyword evidence="3" id="KW-1185">Reference proteome</keyword>
<dbReference type="Proteomes" id="UP001562425">
    <property type="component" value="Unassembled WGS sequence"/>
</dbReference>
<feature type="compositionally biased region" description="Polar residues" evidence="1">
    <location>
        <begin position="41"/>
        <end position="50"/>
    </location>
</feature>
<feature type="region of interest" description="Disordered" evidence="1">
    <location>
        <begin position="1"/>
        <end position="60"/>
    </location>
</feature>
<feature type="non-terminal residue" evidence="2">
    <location>
        <position position="1"/>
    </location>
</feature>
<proteinExistence type="predicted"/>
<evidence type="ECO:0000313" key="3">
    <source>
        <dbReference type="Proteomes" id="UP001562425"/>
    </source>
</evidence>
<reference evidence="2 3" key="1">
    <citation type="submission" date="2024-05" db="EMBL/GenBank/DDBJ databases">
        <title>Culex pipiens pipiens assembly and annotation.</title>
        <authorList>
            <person name="Alout H."/>
            <person name="Durand T."/>
        </authorList>
    </citation>
    <scope>NUCLEOTIDE SEQUENCE [LARGE SCALE GENOMIC DNA]</scope>
    <source>
        <strain evidence="2">HA-2024</strain>
        <tissue evidence="2">Whole body</tissue>
    </source>
</reference>
<evidence type="ECO:0000313" key="2">
    <source>
        <dbReference type="EMBL" id="KAL1376020.1"/>
    </source>
</evidence>
<organism evidence="2 3">
    <name type="scientific">Culex pipiens pipiens</name>
    <name type="common">Northern house mosquito</name>
    <dbReference type="NCBI Taxonomy" id="38569"/>
    <lineage>
        <taxon>Eukaryota</taxon>
        <taxon>Metazoa</taxon>
        <taxon>Ecdysozoa</taxon>
        <taxon>Arthropoda</taxon>
        <taxon>Hexapoda</taxon>
        <taxon>Insecta</taxon>
        <taxon>Pterygota</taxon>
        <taxon>Neoptera</taxon>
        <taxon>Endopterygota</taxon>
        <taxon>Diptera</taxon>
        <taxon>Nematocera</taxon>
        <taxon>Culicoidea</taxon>
        <taxon>Culicidae</taxon>
        <taxon>Culicinae</taxon>
        <taxon>Culicini</taxon>
        <taxon>Culex</taxon>
        <taxon>Culex</taxon>
    </lineage>
</organism>
<evidence type="ECO:0000256" key="1">
    <source>
        <dbReference type="SAM" id="MobiDB-lite"/>
    </source>
</evidence>
<sequence>AFPSLEEKDSPHNPFADGAWPSPRLSRATIRSGGGVLARSVPSTRESSAQPKWWPAATSRKRVRNPTTTCFATRTARCTFRTRAAAFGAGHERTRTRTTRQSVVGCRSIQNV</sequence>
<protein>
    <submittedName>
        <fullName evidence="2">Uncharacterized protein</fullName>
    </submittedName>
</protein>
<feature type="non-terminal residue" evidence="2">
    <location>
        <position position="112"/>
    </location>
</feature>
<dbReference type="EMBL" id="JBEHCU010011992">
    <property type="protein sequence ID" value="KAL1376020.1"/>
    <property type="molecule type" value="Genomic_DNA"/>
</dbReference>
<comment type="caution">
    <text evidence="2">The sequence shown here is derived from an EMBL/GenBank/DDBJ whole genome shotgun (WGS) entry which is preliminary data.</text>
</comment>
<gene>
    <name evidence="2" type="ORF">pipiens_020076</name>
</gene>
<feature type="compositionally biased region" description="Basic and acidic residues" evidence="1">
    <location>
        <begin position="1"/>
        <end position="11"/>
    </location>
</feature>
<name>A0ABD1CIA3_CULPP</name>
<dbReference type="AlphaFoldDB" id="A0ABD1CIA3"/>